<evidence type="ECO:0000313" key="2">
    <source>
        <dbReference type="EMBL" id="ETL85973.1"/>
    </source>
</evidence>
<dbReference type="Pfam" id="PF21056">
    <property type="entry name" value="ZSWIM1-3_RNaseH-like"/>
    <property type="match status" value="1"/>
</dbReference>
<evidence type="ECO:0000259" key="1">
    <source>
        <dbReference type="Pfam" id="PF21056"/>
    </source>
</evidence>
<feature type="non-terminal residue" evidence="2">
    <location>
        <position position="1"/>
    </location>
</feature>
<protein>
    <recommendedName>
        <fullName evidence="1">ZSWIM1/3 RNaseH-like domain-containing protein</fullName>
    </recommendedName>
</protein>
<dbReference type="InterPro" id="IPR048324">
    <property type="entry name" value="ZSWIM1-3_RNaseH-like"/>
</dbReference>
<gene>
    <name evidence="2" type="ORF">L917_14552</name>
</gene>
<dbReference type="AlphaFoldDB" id="W2KLC7"/>
<dbReference type="OrthoDB" id="127305at2759"/>
<accession>W2KLC7</accession>
<feature type="domain" description="ZSWIM1/3 RNaseH-like" evidence="1">
    <location>
        <begin position="34"/>
        <end position="142"/>
    </location>
</feature>
<dbReference type="VEuPathDB" id="FungiDB:PPTG_21055"/>
<organism evidence="2">
    <name type="scientific">Phytophthora nicotianae</name>
    <name type="common">Potato buckeye rot agent</name>
    <name type="synonym">Phytophthora parasitica</name>
    <dbReference type="NCBI Taxonomy" id="4792"/>
    <lineage>
        <taxon>Eukaryota</taxon>
        <taxon>Sar</taxon>
        <taxon>Stramenopiles</taxon>
        <taxon>Oomycota</taxon>
        <taxon>Peronosporomycetes</taxon>
        <taxon>Peronosporales</taxon>
        <taxon>Peronosporaceae</taxon>
        <taxon>Phytophthora</taxon>
    </lineage>
</organism>
<reference evidence="2" key="1">
    <citation type="submission" date="2013-11" db="EMBL/GenBank/DDBJ databases">
        <title>The Genome Sequence of Phytophthora parasitica CHvinca01.</title>
        <authorList>
            <consortium name="The Broad Institute Genomics Platform"/>
            <person name="Russ C."/>
            <person name="Tyler B."/>
            <person name="Panabieres F."/>
            <person name="Shan W."/>
            <person name="Tripathy S."/>
            <person name="Grunwald N."/>
            <person name="Machado M."/>
            <person name="Johnson C.S."/>
            <person name="Arredondo F."/>
            <person name="Hong C."/>
            <person name="Coffey M."/>
            <person name="Young S.K."/>
            <person name="Zeng Q."/>
            <person name="Gargeya S."/>
            <person name="Fitzgerald M."/>
            <person name="Abouelleil A."/>
            <person name="Alvarado L."/>
            <person name="Chapman S.B."/>
            <person name="Gainer-Dewar J."/>
            <person name="Goldberg J."/>
            <person name="Griggs A."/>
            <person name="Gujja S."/>
            <person name="Hansen M."/>
            <person name="Howarth C."/>
            <person name="Imamovic A."/>
            <person name="Ireland A."/>
            <person name="Larimer J."/>
            <person name="McCowan C."/>
            <person name="Murphy C."/>
            <person name="Pearson M."/>
            <person name="Poon T.W."/>
            <person name="Priest M."/>
            <person name="Roberts A."/>
            <person name="Saif S."/>
            <person name="Shea T."/>
            <person name="Sykes S."/>
            <person name="Wortman J."/>
            <person name="Nusbaum C."/>
            <person name="Birren B."/>
        </authorList>
    </citation>
    <scope>NUCLEOTIDE SEQUENCE [LARGE SCALE GENOMIC DNA]</scope>
    <source>
        <strain evidence="2">CHvinca01</strain>
    </source>
</reference>
<proteinExistence type="predicted"/>
<dbReference type="EMBL" id="KI681460">
    <property type="protein sequence ID" value="ETL85973.1"/>
    <property type="molecule type" value="Genomic_DNA"/>
</dbReference>
<sequence length="164" mass="18784">RQVTSQVARNFIRKLQSGSTTQSRLKLLLNSLAEEHGGDVFVIRDQMEVTCGIVIQSAVQIVVLEQWGESLTLDFTRGTNNGVLRRRLPLAVAFLYWIFFTLNQQAITLEKLFSYFKEINPTWTKVKSFVIDKHFVEWSVLKIRELLVTSMPIGFSPGYTLLDS</sequence>
<dbReference type="Proteomes" id="UP000054423">
    <property type="component" value="Unassembled WGS sequence"/>
</dbReference>
<name>W2KLC7_PHYNI</name>